<dbReference type="Proteomes" id="UP000029870">
    <property type="component" value="Unassembled WGS sequence"/>
</dbReference>
<evidence type="ECO:0000313" key="5">
    <source>
        <dbReference type="EMBL" id="TLE09833.1"/>
    </source>
</evidence>
<dbReference type="EMBL" id="JRPJ02000024">
    <property type="protein sequence ID" value="TLE09833.1"/>
    <property type="molecule type" value="Genomic_DNA"/>
</dbReference>
<dbReference type="GeneID" id="60656895"/>
<feature type="coiled-coil region" evidence="1">
    <location>
        <begin position="59"/>
        <end position="107"/>
    </location>
</feature>
<dbReference type="STRING" id="37372.XJ32_09160"/>
<dbReference type="KEGG" id="hbl:XJ32_09160"/>
<reference evidence="6 7" key="1">
    <citation type="journal article" date="2014" name="Genome Announc.">
        <title>Draft genome sequences of eight enterohepatic helicobacter species isolated from both laboratory and wild rodents.</title>
        <authorList>
            <person name="Sheh A."/>
            <person name="Shen Z."/>
            <person name="Fox J.G."/>
        </authorList>
    </citation>
    <scope>NUCLEOTIDE SEQUENCE [LARGE SCALE GENOMIC DNA]</scope>
    <source>
        <strain evidence="5 6">ATCC 49320</strain>
        <strain evidence="4 7">Missouri</strain>
    </source>
</reference>
<feature type="transmembrane region" description="Helical" evidence="2">
    <location>
        <begin position="6"/>
        <end position="27"/>
    </location>
</feature>
<organism evidence="5 6">
    <name type="scientific">Helicobacter bilis</name>
    <dbReference type="NCBI Taxonomy" id="37372"/>
    <lineage>
        <taxon>Bacteria</taxon>
        <taxon>Pseudomonadati</taxon>
        <taxon>Campylobacterota</taxon>
        <taxon>Epsilonproteobacteria</taxon>
        <taxon>Campylobacterales</taxon>
        <taxon>Helicobacteraceae</taxon>
        <taxon>Helicobacter</taxon>
    </lineage>
</organism>
<accession>A0A099V2P2</accession>
<reference evidence="3 8" key="2">
    <citation type="submission" date="2017-02" db="EMBL/GenBank/DDBJ databases">
        <title>Whole genome sequencing of Helicobacter bilis strain AAQJH.</title>
        <authorList>
            <person name="Conlan S."/>
            <person name="Thomas P.J."/>
            <person name="Mullikin J."/>
            <person name="Palmore T.N."/>
            <person name="Frank K.M."/>
            <person name="Segre J.A."/>
        </authorList>
    </citation>
    <scope>NUCLEOTIDE SEQUENCE [LARGE SCALE GENOMIC DNA]</scope>
    <source>
        <strain evidence="3 8">AAQJH</strain>
    </source>
</reference>
<evidence type="ECO:0000313" key="3">
    <source>
        <dbReference type="EMBL" id="AQQ60228.1"/>
    </source>
</evidence>
<gene>
    <name evidence="4" type="ORF">LS77_008140</name>
    <name evidence="5" type="ORF">LS79_007215</name>
    <name evidence="3" type="ORF">XJ32_09160</name>
</gene>
<reference evidence="5" key="3">
    <citation type="submission" date="2018-04" db="EMBL/GenBank/DDBJ databases">
        <authorList>
            <person name="Sheh A."/>
            <person name="Shen Z."/>
            <person name="Mannion A.J."/>
            <person name="Fox J.G."/>
        </authorList>
    </citation>
    <scope>NUCLEOTIDE SEQUENCE</scope>
    <source>
        <strain evidence="5">ATCC 49320</strain>
        <strain evidence="4">Missouri</strain>
    </source>
</reference>
<dbReference type="Proteomes" id="UP000188298">
    <property type="component" value="Chromosome"/>
</dbReference>
<sequence>MGDVVAWFGLTIFILFVLFMVVAAFYYKSIAQKERKESSHMKYTLVETEVLIQKHQLSLQRALGNIDILTKELNSLKSEVKTLKQRNSQYRIETDNYKSRIKDLEQKIEALL</sequence>
<dbReference type="RefSeq" id="WP_004087343.1">
    <property type="nucleotide sequence ID" value="NZ_CABKOK010000009.1"/>
</dbReference>
<keyword evidence="2" id="KW-1133">Transmembrane helix</keyword>
<evidence type="ECO:0000256" key="2">
    <source>
        <dbReference type="SAM" id="Phobius"/>
    </source>
</evidence>
<dbReference type="EMBL" id="JRPH02000025">
    <property type="protein sequence ID" value="TLE03807.1"/>
    <property type="molecule type" value="Genomic_DNA"/>
</dbReference>
<evidence type="ECO:0000313" key="7">
    <source>
        <dbReference type="Proteomes" id="UP000029870"/>
    </source>
</evidence>
<dbReference type="Proteomes" id="UP000029857">
    <property type="component" value="Unassembled WGS sequence"/>
</dbReference>
<evidence type="ECO:0000313" key="4">
    <source>
        <dbReference type="EMBL" id="TLE03807.1"/>
    </source>
</evidence>
<keyword evidence="2" id="KW-0812">Transmembrane</keyword>
<keyword evidence="2" id="KW-0472">Membrane</keyword>
<proteinExistence type="predicted"/>
<dbReference type="EMBL" id="CP019645">
    <property type="protein sequence ID" value="AQQ60228.1"/>
    <property type="molecule type" value="Genomic_DNA"/>
</dbReference>
<protein>
    <submittedName>
        <fullName evidence="3">Membrane protein</fullName>
    </submittedName>
</protein>
<keyword evidence="1" id="KW-0175">Coiled coil</keyword>
<dbReference type="AlphaFoldDB" id="A0A099V2P2"/>
<name>A0A099V2P2_9HELI</name>
<evidence type="ECO:0000256" key="1">
    <source>
        <dbReference type="SAM" id="Coils"/>
    </source>
</evidence>
<evidence type="ECO:0000313" key="6">
    <source>
        <dbReference type="Proteomes" id="UP000029857"/>
    </source>
</evidence>
<evidence type="ECO:0000313" key="8">
    <source>
        <dbReference type="Proteomes" id="UP000188298"/>
    </source>
</evidence>